<dbReference type="Gene3D" id="2.40.10.10">
    <property type="entry name" value="Trypsin-like serine proteases"/>
    <property type="match status" value="2"/>
</dbReference>
<gene>
    <name evidence="2" type="ORF">BV87_16890</name>
</gene>
<evidence type="ECO:0008006" key="4">
    <source>
        <dbReference type="Google" id="ProtNLM"/>
    </source>
</evidence>
<sequence>MLGRDAERLGVAAINSQGAVLPFEEGQEGSWYLSSFASLGDQFEIIAYIVDDRSGGFVNQSYPIQMEISGEQYALPAPDGQLAAIILSEIYVKAGTRRMKVSNEGYTFGIDAYLRARNLASVTMPFRQQKRARTEEPDQTSPFEPDRHRPSAAPGQVIGTGSGIIVAPDLVITNAHVIEDGESFRQGRTQNLLRPVAVDPKHDLALLEGSTNGQPLPMRIGAPIWLGESVMAAGFPLMDVLGADLKVTTGNISGLTGNHGDISRFQFTAPIGSGSSGGAIVDEYGNLVGVTSASLAHGNMRERGSISENVNFGIRSSFVFEMIAAAGFTAPTLGHHSENNRREVVNRLRASVVSIIVSA</sequence>
<protein>
    <recommendedName>
        <fullName evidence="4">Serine protease</fullName>
    </recommendedName>
</protein>
<reference evidence="2 3" key="1">
    <citation type="submission" date="2017-04" db="EMBL/GenBank/DDBJ databases">
        <title>Characterization, genome and methylation analysis of a phthalic acid esters degrading strain Sphingobium yanoikuyae SHJ.</title>
        <authorList>
            <person name="Feng L."/>
        </authorList>
    </citation>
    <scope>NUCLEOTIDE SEQUENCE [LARGE SCALE GENOMIC DNA]</scope>
    <source>
        <strain evidence="2 3">SHJ</strain>
    </source>
</reference>
<dbReference type="SUPFAM" id="SSF50494">
    <property type="entry name" value="Trypsin-like serine proteases"/>
    <property type="match status" value="1"/>
</dbReference>
<dbReference type="PANTHER" id="PTHR43019">
    <property type="entry name" value="SERINE ENDOPROTEASE DEGS"/>
    <property type="match status" value="1"/>
</dbReference>
<accession>A0A2D1R9Q9</accession>
<dbReference type="PANTHER" id="PTHR43019:SF23">
    <property type="entry name" value="PROTEASE DO-LIKE 5, CHLOROPLASTIC"/>
    <property type="match status" value="1"/>
</dbReference>
<organism evidence="2 3">
    <name type="scientific">Sphingobium yanoikuyae</name>
    <name type="common">Sphingomonas yanoikuyae</name>
    <dbReference type="NCBI Taxonomy" id="13690"/>
    <lineage>
        <taxon>Bacteria</taxon>
        <taxon>Pseudomonadati</taxon>
        <taxon>Pseudomonadota</taxon>
        <taxon>Alphaproteobacteria</taxon>
        <taxon>Sphingomonadales</taxon>
        <taxon>Sphingomonadaceae</taxon>
        <taxon>Sphingobium</taxon>
    </lineage>
</organism>
<evidence type="ECO:0000256" key="1">
    <source>
        <dbReference type="SAM" id="MobiDB-lite"/>
    </source>
</evidence>
<proteinExistence type="predicted"/>
<name>A0A2D1R9Q9_SPHYA</name>
<evidence type="ECO:0000313" key="2">
    <source>
        <dbReference type="EMBL" id="ATP21580.1"/>
    </source>
</evidence>
<dbReference type="InterPro" id="IPR009003">
    <property type="entry name" value="Peptidase_S1_PA"/>
</dbReference>
<dbReference type="Pfam" id="PF13365">
    <property type="entry name" value="Trypsin_2"/>
    <property type="match status" value="1"/>
</dbReference>
<dbReference type="InterPro" id="IPR043504">
    <property type="entry name" value="Peptidase_S1_PA_chymotrypsin"/>
</dbReference>
<dbReference type="EMBL" id="CP020925">
    <property type="protein sequence ID" value="ATP21580.1"/>
    <property type="molecule type" value="Genomic_DNA"/>
</dbReference>
<dbReference type="AlphaFoldDB" id="A0A2D1R9Q9"/>
<evidence type="ECO:0000313" key="3">
    <source>
        <dbReference type="Proteomes" id="UP000037029"/>
    </source>
</evidence>
<feature type="region of interest" description="Disordered" evidence="1">
    <location>
        <begin position="127"/>
        <end position="154"/>
    </location>
</feature>
<dbReference type="Proteomes" id="UP000037029">
    <property type="component" value="Chromosome"/>
</dbReference>